<comment type="caution">
    <text evidence="1">The sequence shown here is derived from an EMBL/GenBank/DDBJ whole genome shotgun (WGS) entry which is preliminary data.</text>
</comment>
<evidence type="ECO:0000313" key="1">
    <source>
        <dbReference type="EMBL" id="RMI36018.1"/>
    </source>
</evidence>
<dbReference type="Proteomes" id="UP000282674">
    <property type="component" value="Unassembled WGS sequence"/>
</dbReference>
<organism evidence="1 2">
    <name type="scientific">Actinomadura harenae</name>
    <dbReference type="NCBI Taxonomy" id="2483351"/>
    <lineage>
        <taxon>Bacteria</taxon>
        <taxon>Bacillati</taxon>
        <taxon>Actinomycetota</taxon>
        <taxon>Actinomycetes</taxon>
        <taxon>Streptosporangiales</taxon>
        <taxon>Thermomonosporaceae</taxon>
        <taxon>Actinomadura</taxon>
    </lineage>
</organism>
<sequence length="182" mass="19782">MVHRSVIQTSTGQEQGFLFTPHLNRGPFGATSGDPSGQVRQLVGSMIYAATFAQYRLYNPGAFIQKLIDRGEAGNASPIGTDYPMLETAGIVRVIPGASSNRYRLELLQSDVAEDALSILSDRDGSGSDPNGAAALRAQRSYVHTDRERARLALSVEVDDVEQSRLISALRDEATRRAFKGR</sequence>
<keyword evidence="2" id="KW-1185">Reference proteome</keyword>
<dbReference type="EMBL" id="RFFG01000152">
    <property type="protein sequence ID" value="RMI36018.1"/>
    <property type="molecule type" value="Genomic_DNA"/>
</dbReference>
<name>A0A3M2LMM9_9ACTN</name>
<protein>
    <submittedName>
        <fullName evidence="1">Uncharacterized protein</fullName>
    </submittedName>
</protein>
<dbReference type="AlphaFoldDB" id="A0A3M2LMM9"/>
<accession>A0A3M2LMM9</accession>
<evidence type="ECO:0000313" key="2">
    <source>
        <dbReference type="Proteomes" id="UP000282674"/>
    </source>
</evidence>
<gene>
    <name evidence="1" type="ORF">EBO15_39810</name>
</gene>
<reference evidence="1 2" key="1">
    <citation type="submission" date="2018-10" db="EMBL/GenBank/DDBJ databases">
        <title>Isolation from soil.</title>
        <authorList>
            <person name="Hu J."/>
        </authorList>
    </citation>
    <scope>NUCLEOTIDE SEQUENCE [LARGE SCALE GENOMIC DNA]</scope>
    <source>
        <strain evidence="1 2">NEAU-Ht49</strain>
    </source>
</reference>
<proteinExistence type="predicted"/>
<dbReference type="OrthoDB" id="2080138at2"/>